<evidence type="ECO:0000313" key="2">
    <source>
        <dbReference type="EMBL" id="GFC84322.1"/>
    </source>
</evidence>
<feature type="non-terminal residue" evidence="2">
    <location>
        <position position="1"/>
    </location>
</feature>
<accession>A0A699RK26</accession>
<proteinExistence type="predicted"/>
<dbReference type="AlphaFoldDB" id="A0A699RK26"/>
<reference evidence="2" key="1">
    <citation type="journal article" date="2019" name="Sci. Rep.">
        <title>Draft genome of Tanacetum cinerariifolium, the natural source of mosquito coil.</title>
        <authorList>
            <person name="Yamashiro T."/>
            <person name="Shiraishi A."/>
            <person name="Satake H."/>
            <person name="Nakayama K."/>
        </authorList>
    </citation>
    <scope>NUCLEOTIDE SEQUENCE</scope>
</reference>
<name>A0A699RK26_TANCI</name>
<sequence length="206" mass="21432">KRPHRVGGAEHRDGAAEADALGGAGNSPEHYLGRRDEVVGPVVLADGHHVEAAGIGSLGQGQQLLHPLGRGATIDVVDVGQVFGGRHAERSVAQSKHLFGRVTSIASNELLAHFPQPTVISGGVEVTFHRLKLFLAEKAAAHVGHFGIGSQENTGLRAFFRRNHERPPQAEQGTHNAARLLAVAGGHCAGVQAVGRDVGDAVGAQP</sequence>
<comment type="caution">
    <text evidence="2">The sequence shown here is derived from an EMBL/GenBank/DDBJ whole genome shotgun (WGS) entry which is preliminary data.</text>
</comment>
<protein>
    <submittedName>
        <fullName evidence="2">Uncharacterized protein</fullName>
    </submittedName>
</protein>
<feature type="region of interest" description="Disordered" evidence="1">
    <location>
        <begin position="1"/>
        <end position="29"/>
    </location>
</feature>
<evidence type="ECO:0000256" key="1">
    <source>
        <dbReference type="SAM" id="MobiDB-lite"/>
    </source>
</evidence>
<dbReference type="EMBL" id="BKCJ011094032">
    <property type="protein sequence ID" value="GFC84322.1"/>
    <property type="molecule type" value="Genomic_DNA"/>
</dbReference>
<gene>
    <name evidence="2" type="ORF">Tci_856292</name>
</gene>
<organism evidence="2">
    <name type="scientific">Tanacetum cinerariifolium</name>
    <name type="common">Dalmatian daisy</name>
    <name type="synonym">Chrysanthemum cinerariifolium</name>
    <dbReference type="NCBI Taxonomy" id="118510"/>
    <lineage>
        <taxon>Eukaryota</taxon>
        <taxon>Viridiplantae</taxon>
        <taxon>Streptophyta</taxon>
        <taxon>Embryophyta</taxon>
        <taxon>Tracheophyta</taxon>
        <taxon>Spermatophyta</taxon>
        <taxon>Magnoliopsida</taxon>
        <taxon>eudicotyledons</taxon>
        <taxon>Gunneridae</taxon>
        <taxon>Pentapetalae</taxon>
        <taxon>asterids</taxon>
        <taxon>campanulids</taxon>
        <taxon>Asterales</taxon>
        <taxon>Asteraceae</taxon>
        <taxon>Asteroideae</taxon>
        <taxon>Anthemideae</taxon>
        <taxon>Anthemidinae</taxon>
        <taxon>Tanacetum</taxon>
    </lineage>
</organism>
<feature type="non-terminal residue" evidence="2">
    <location>
        <position position="206"/>
    </location>
</feature>